<dbReference type="EMBL" id="VLTK01000023">
    <property type="protein sequence ID" value="TSI11980.1"/>
    <property type="molecule type" value="Genomic_DNA"/>
</dbReference>
<accession>A0A556C3M8</accession>
<dbReference type="AlphaFoldDB" id="A0A556C3M8"/>
<organism evidence="2 3">
    <name type="scientific">Brevibacterium aurantiacum</name>
    <dbReference type="NCBI Taxonomy" id="273384"/>
    <lineage>
        <taxon>Bacteria</taxon>
        <taxon>Bacillati</taxon>
        <taxon>Actinomycetota</taxon>
        <taxon>Actinomycetes</taxon>
        <taxon>Micrococcales</taxon>
        <taxon>Brevibacteriaceae</taxon>
        <taxon>Brevibacterium</taxon>
    </lineage>
</organism>
<evidence type="ECO:0000313" key="2">
    <source>
        <dbReference type="EMBL" id="TSI11980.1"/>
    </source>
</evidence>
<evidence type="ECO:0000313" key="3">
    <source>
        <dbReference type="Proteomes" id="UP000316406"/>
    </source>
</evidence>
<gene>
    <name evidence="2" type="ORF">FO013_21290</name>
</gene>
<dbReference type="Proteomes" id="UP000316406">
    <property type="component" value="Unassembled WGS sequence"/>
</dbReference>
<keyword evidence="3" id="KW-1185">Reference proteome</keyword>
<proteinExistence type="predicted"/>
<keyword evidence="1" id="KW-0812">Transmembrane</keyword>
<name>A0A556C3M8_BREAU</name>
<feature type="transmembrane region" description="Helical" evidence="1">
    <location>
        <begin position="9"/>
        <end position="27"/>
    </location>
</feature>
<comment type="caution">
    <text evidence="2">The sequence shown here is derived from an EMBL/GenBank/DDBJ whole genome shotgun (WGS) entry which is preliminary data.</text>
</comment>
<feature type="transmembrane region" description="Helical" evidence="1">
    <location>
        <begin position="33"/>
        <end position="53"/>
    </location>
</feature>
<keyword evidence="1" id="KW-1133">Transmembrane helix</keyword>
<reference evidence="2 3" key="1">
    <citation type="submission" date="2019-07" db="EMBL/GenBank/DDBJ databases">
        <title>Draft genome sequence of Brevibacterium aurantiacum XU54 isolated from Xinjiang China.</title>
        <authorList>
            <person name="Xu X."/>
        </authorList>
    </citation>
    <scope>NUCLEOTIDE SEQUENCE [LARGE SCALE GENOMIC DNA]</scope>
    <source>
        <strain evidence="2 3">XU54</strain>
    </source>
</reference>
<protein>
    <recommendedName>
        <fullName evidence="4">Holin</fullName>
    </recommendedName>
</protein>
<evidence type="ECO:0008006" key="4">
    <source>
        <dbReference type="Google" id="ProtNLM"/>
    </source>
</evidence>
<sequence length="74" mass="7829">MDTKPSKKTDLQVIAGALVTVGIWIAAKNGLEIPEYIGAAVVTILVGALAYFVPAKSGKYVDSSPVPDDYEPKH</sequence>
<evidence type="ECO:0000256" key="1">
    <source>
        <dbReference type="SAM" id="Phobius"/>
    </source>
</evidence>
<keyword evidence="1" id="KW-0472">Membrane</keyword>
<dbReference type="RefSeq" id="WP_143924565.1">
    <property type="nucleotide sequence ID" value="NZ_VLTK01000023.1"/>
</dbReference>